<protein>
    <submittedName>
        <fullName evidence="1">Uncharacterized protein</fullName>
    </submittedName>
</protein>
<accession>A0ACC8EP22</accession>
<gene>
    <name evidence="1" type="ORF">K441DRAFT_669677</name>
</gene>
<evidence type="ECO:0000313" key="1">
    <source>
        <dbReference type="EMBL" id="OCK88083.1"/>
    </source>
</evidence>
<dbReference type="Proteomes" id="UP000250078">
    <property type="component" value="Unassembled WGS sequence"/>
</dbReference>
<sequence length="134" mass="14892">MDTSSHTNPDKRTYQETMPYIKRTISHNESDNPTQEISKEYTSIKHPTLLQDLYGISDPAVRCPNILSLLAATGLAIPISLSWSFAKPTGKRVRIGGSMGFRSLLPACGRCGHIFTARAMSVWNLCILDDETKH</sequence>
<keyword evidence="2" id="KW-1185">Reference proteome</keyword>
<evidence type="ECO:0000313" key="2">
    <source>
        <dbReference type="Proteomes" id="UP000250078"/>
    </source>
</evidence>
<proteinExistence type="predicted"/>
<organism evidence="1 2">
    <name type="scientific">Cenococcum geophilum 1.58</name>
    <dbReference type="NCBI Taxonomy" id="794803"/>
    <lineage>
        <taxon>Eukaryota</taxon>
        <taxon>Fungi</taxon>
        <taxon>Dikarya</taxon>
        <taxon>Ascomycota</taxon>
        <taxon>Pezizomycotina</taxon>
        <taxon>Dothideomycetes</taxon>
        <taxon>Pleosporomycetidae</taxon>
        <taxon>Gloniales</taxon>
        <taxon>Gloniaceae</taxon>
        <taxon>Cenococcum</taxon>
    </lineage>
</organism>
<reference evidence="1 2" key="1">
    <citation type="journal article" date="2016" name="Nat. Commun.">
        <title>Ectomycorrhizal ecology is imprinted in the genome of the dominant symbiotic fungus Cenococcum geophilum.</title>
        <authorList>
            <consortium name="DOE Joint Genome Institute"/>
            <person name="Peter M."/>
            <person name="Kohler A."/>
            <person name="Ohm R.A."/>
            <person name="Kuo A."/>
            <person name="Krutzmann J."/>
            <person name="Morin E."/>
            <person name="Arend M."/>
            <person name="Barry K.W."/>
            <person name="Binder M."/>
            <person name="Choi C."/>
            <person name="Clum A."/>
            <person name="Copeland A."/>
            <person name="Grisel N."/>
            <person name="Haridas S."/>
            <person name="Kipfer T."/>
            <person name="LaButti K."/>
            <person name="Lindquist E."/>
            <person name="Lipzen A."/>
            <person name="Maire R."/>
            <person name="Meier B."/>
            <person name="Mihaltcheva S."/>
            <person name="Molinier V."/>
            <person name="Murat C."/>
            <person name="Poggeler S."/>
            <person name="Quandt C.A."/>
            <person name="Sperisen C."/>
            <person name="Tritt A."/>
            <person name="Tisserant E."/>
            <person name="Crous P.W."/>
            <person name="Henrissat B."/>
            <person name="Nehls U."/>
            <person name="Egli S."/>
            <person name="Spatafora J.W."/>
            <person name="Grigoriev I.V."/>
            <person name="Martin F.M."/>
        </authorList>
    </citation>
    <scope>NUCLEOTIDE SEQUENCE [LARGE SCALE GENOMIC DNA]</scope>
    <source>
        <strain evidence="1 2">1.58</strain>
    </source>
</reference>
<dbReference type="EMBL" id="KV748249">
    <property type="protein sequence ID" value="OCK88083.1"/>
    <property type="molecule type" value="Genomic_DNA"/>
</dbReference>
<name>A0ACC8EP22_9PEZI</name>